<protein>
    <submittedName>
        <fullName evidence="1">Uncharacterized protein</fullName>
    </submittedName>
</protein>
<organism evidence="1 2">
    <name type="scientific">Winogradskyella sediminis</name>
    <dbReference type="NCBI Taxonomy" id="1382466"/>
    <lineage>
        <taxon>Bacteria</taxon>
        <taxon>Pseudomonadati</taxon>
        <taxon>Bacteroidota</taxon>
        <taxon>Flavobacteriia</taxon>
        <taxon>Flavobacteriales</taxon>
        <taxon>Flavobacteriaceae</taxon>
        <taxon>Winogradskyella</taxon>
    </lineage>
</organism>
<evidence type="ECO:0000313" key="1">
    <source>
        <dbReference type="EMBL" id="SDS82726.1"/>
    </source>
</evidence>
<accession>A0A1H1VE88</accession>
<name>A0A1H1VE88_9FLAO</name>
<keyword evidence="2" id="KW-1185">Reference proteome</keyword>
<reference evidence="1 2" key="1">
    <citation type="submission" date="2016-10" db="EMBL/GenBank/DDBJ databases">
        <authorList>
            <person name="Varghese N."/>
            <person name="Submissions S."/>
        </authorList>
    </citation>
    <scope>NUCLEOTIDE SEQUENCE [LARGE SCALE GENOMIC DNA]</scope>
    <source>
        <strain evidence="1 2">RHA_55</strain>
    </source>
</reference>
<sequence>MDRTKNFNLLRKINIVKGLLLASKLQPDVIIKLLNEFYIASASKDKEIADFKSQLENGNKIDLLNLLNNYKENISKLIFKNPCSKNWNHLVDTDYDNAKYCMDCKKNVYLVTTEAEFIRRRNLEQCVAINTHETKIPQEHNKHYKACHLKFSEVEEFLGLPF</sequence>
<dbReference type="EMBL" id="LT629774">
    <property type="protein sequence ID" value="SDS82726.1"/>
    <property type="molecule type" value="Genomic_DNA"/>
</dbReference>
<dbReference type="RefSeq" id="WP_092447024.1">
    <property type="nucleotide sequence ID" value="NZ_JBLXAG010000005.1"/>
</dbReference>
<dbReference type="Proteomes" id="UP000198963">
    <property type="component" value="Chromosome I"/>
</dbReference>
<proteinExistence type="predicted"/>
<evidence type="ECO:0000313" key="2">
    <source>
        <dbReference type="Proteomes" id="UP000198963"/>
    </source>
</evidence>
<gene>
    <name evidence="1" type="ORF">SAMN04489797_2519</name>
</gene>
<dbReference type="STRING" id="1249933.SAMN04489797_2519"/>
<dbReference type="AlphaFoldDB" id="A0A1H1VE88"/>